<keyword evidence="3 7" id="KW-0963">Cytoplasm</keyword>
<dbReference type="PRINTS" id="PR00720">
    <property type="entry name" value="MAMMALPTPASE"/>
</dbReference>
<dbReference type="EC" id="3.1.3.48" evidence="7"/>
<dbReference type="Pfam" id="PF01451">
    <property type="entry name" value="LMWPc"/>
    <property type="match status" value="1"/>
</dbReference>
<feature type="active site" description="Nucleophile" evidence="6">
    <location>
        <position position="11"/>
    </location>
</feature>
<evidence type="ECO:0000256" key="5">
    <source>
        <dbReference type="ARBA" id="ARBA00022912"/>
    </source>
</evidence>
<dbReference type="EC" id="3.1.3.2" evidence="7"/>
<accession>A0AAJ6VJK3</accession>
<reference evidence="10" key="1">
    <citation type="submission" date="2025-08" db="UniProtKB">
        <authorList>
            <consortium name="RefSeq"/>
        </authorList>
    </citation>
    <scope>IDENTIFICATION</scope>
</reference>
<protein>
    <recommendedName>
        <fullName evidence="7">Low molecular weight phosphotyrosine protein phosphatase</fullName>
        <shortName evidence="7">LMW-PTP</shortName>
        <shortName evidence="7">LMW-PTPase</shortName>
        <ecNumber evidence="7">3.1.3.2</ecNumber>
        <ecNumber evidence="7">3.1.3.48</ecNumber>
    </recommendedName>
    <alternativeName>
        <fullName evidence="7">Low molecular weight cytosolic acid phosphatase</fullName>
    </alternativeName>
</protein>
<dbReference type="PANTHER" id="PTHR11717">
    <property type="entry name" value="LOW MOLECULAR WEIGHT PROTEIN TYROSINE PHOSPHATASE"/>
    <property type="match status" value="1"/>
</dbReference>
<dbReference type="PANTHER" id="PTHR11717:SF7">
    <property type="entry name" value="LOW MOLECULAR WEIGHT PHOSPHOTYROSINE PROTEIN PHOSPHATASE"/>
    <property type="match status" value="1"/>
</dbReference>
<feature type="active site" evidence="6">
    <location>
        <position position="17"/>
    </location>
</feature>
<comment type="subcellular location">
    <subcellularLocation>
        <location evidence="1 7">Cytoplasm</location>
    </subcellularLocation>
</comment>
<evidence type="ECO:0000313" key="9">
    <source>
        <dbReference type="Proteomes" id="UP000695007"/>
    </source>
</evidence>
<dbReference type="GO" id="GO:0005737">
    <property type="term" value="C:cytoplasm"/>
    <property type="evidence" value="ECO:0007669"/>
    <property type="project" value="UniProtKB-SubCell"/>
</dbReference>
<feature type="domain" description="Phosphotyrosine protein phosphatase I" evidence="8">
    <location>
        <begin position="5"/>
        <end position="154"/>
    </location>
</feature>
<feature type="active site" description="Proton donor" evidence="6">
    <location>
        <position position="127"/>
    </location>
</feature>
<evidence type="ECO:0000256" key="6">
    <source>
        <dbReference type="PIRSR" id="PIRSR617867-1"/>
    </source>
</evidence>
<dbReference type="GO" id="GO:0004726">
    <property type="term" value="F:non-membrane spanning protein tyrosine phosphatase activity"/>
    <property type="evidence" value="ECO:0007669"/>
    <property type="project" value="InterPro"/>
</dbReference>
<dbReference type="RefSeq" id="XP_011494207.1">
    <property type="nucleotide sequence ID" value="XM_011495905.1"/>
</dbReference>
<dbReference type="Proteomes" id="UP000695007">
    <property type="component" value="Unplaced"/>
</dbReference>
<dbReference type="KEGG" id="csol:105359335"/>
<keyword evidence="5 7" id="KW-0904">Protein phosphatase</keyword>
<evidence type="ECO:0000256" key="2">
    <source>
        <dbReference type="ARBA" id="ARBA00011063"/>
    </source>
</evidence>
<evidence type="ECO:0000256" key="4">
    <source>
        <dbReference type="ARBA" id="ARBA00022801"/>
    </source>
</evidence>
<evidence type="ECO:0000256" key="7">
    <source>
        <dbReference type="RuleBase" id="RU368115"/>
    </source>
</evidence>
<comment type="catalytic activity">
    <reaction evidence="7">
        <text>a phosphate monoester + H2O = an alcohol + phosphate</text>
        <dbReference type="Rhea" id="RHEA:15017"/>
        <dbReference type="ChEBI" id="CHEBI:15377"/>
        <dbReference type="ChEBI" id="CHEBI:30879"/>
        <dbReference type="ChEBI" id="CHEBI:43474"/>
        <dbReference type="ChEBI" id="CHEBI:67140"/>
        <dbReference type="EC" id="3.1.3.2"/>
    </reaction>
</comment>
<dbReference type="SUPFAM" id="SSF52788">
    <property type="entry name" value="Phosphotyrosine protein phosphatases I"/>
    <property type="match status" value="1"/>
</dbReference>
<dbReference type="Gene3D" id="3.40.50.2300">
    <property type="match status" value="1"/>
</dbReference>
<dbReference type="GO" id="GO:0003993">
    <property type="term" value="F:acid phosphatase activity"/>
    <property type="evidence" value="ECO:0007669"/>
    <property type="project" value="UniProtKB-UniRule"/>
</dbReference>
<evidence type="ECO:0000313" key="10">
    <source>
        <dbReference type="RefSeq" id="XP_011494207.1"/>
    </source>
</evidence>
<dbReference type="AlphaFoldDB" id="A0AAJ6VJK3"/>
<name>A0AAJ6VJK3_9HYME</name>
<keyword evidence="4 7" id="KW-0378">Hydrolase</keyword>
<dbReference type="InterPro" id="IPR023485">
    <property type="entry name" value="Ptyr_pPase"/>
</dbReference>
<comment type="catalytic activity">
    <reaction evidence="7">
        <text>O-phospho-L-tyrosyl-[protein] + H2O = L-tyrosyl-[protein] + phosphate</text>
        <dbReference type="Rhea" id="RHEA:10684"/>
        <dbReference type="Rhea" id="RHEA-COMP:10136"/>
        <dbReference type="Rhea" id="RHEA-COMP:20101"/>
        <dbReference type="ChEBI" id="CHEBI:15377"/>
        <dbReference type="ChEBI" id="CHEBI:43474"/>
        <dbReference type="ChEBI" id="CHEBI:46858"/>
        <dbReference type="ChEBI" id="CHEBI:61978"/>
        <dbReference type="EC" id="3.1.3.48"/>
    </reaction>
</comment>
<dbReference type="SMART" id="SM00226">
    <property type="entry name" value="LMWPc"/>
    <property type="match status" value="1"/>
</dbReference>
<dbReference type="FunFam" id="3.40.50.2300:FF:000105">
    <property type="entry name" value="Low molecular weight phosphotyrosine protein"/>
    <property type="match status" value="1"/>
</dbReference>
<evidence type="ECO:0000256" key="1">
    <source>
        <dbReference type="ARBA" id="ARBA00004496"/>
    </source>
</evidence>
<dbReference type="GeneID" id="105359335"/>
<dbReference type="InterPro" id="IPR036196">
    <property type="entry name" value="Ptyr_pPase_sf"/>
</dbReference>
<proteinExistence type="inferred from homology"/>
<dbReference type="InterPro" id="IPR017867">
    <property type="entry name" value="Tyr_phospatase_low_mol_wt"/>
</dbReference>
<organism evidence="9 10">
    <name type="scientific">Ceratosolen solmsi marchali</name>
    <dbReference type="NCBI Taxonomy" id="326594"/>
    <lineage>
        <taxon>Eukaryota</taxon>
        <taxon>Metazoa</taxon>
        <taxon>Ecdysozoa</taxon>
        <taxon>Arthropoda</taxon>
        <taxon>Hexapoda</taxon>
        <taxon>Insecta</taxon>
        <taxon>Pterygota</taxon>
        <taxon>Neoptera</taxon>
        <taxon>Endopterygota</taxon>
        <taxon>Hymenoptera</taxon>
        <taxon>Apocrita</taxon>
        <taxon>Proctotrupomorpha</taxon>
        <taxon>Chalcidoidea</taxon>
        <taxon>Agaonidae</taxon>
        <taxon>Agaoninae</taxon>
        <taxon>Ceratosolen</taxon>
    </lineage>
</organism>
<comment type="similarity">
    <text evidence="2 7">Belongs to the low molecular weight phosphotyrosine protein phosphatase family.</text>
</comment>
<evidence type="ECO:0000256" key="3">
    <source>
        <dbReference type="ARBA" id="ARBA00022490"/>
    </source>
</evidence>
<sequence>MTEKQRVLMVCLGNICRSPIADAVFARTVQEKGIDDKWDVDSAALIGYHTGNNPDHRARETLKNKGIANYSHKARPIKTDDFNKFDWIFGMDESNISELNKKKPRGSKAKIELLGKYDPQGETIIVDPYYDCDNDGFYKVYEQCKRSVEAFLHQQQS</sequence>
<dbReference type="InterPro" id="IPR002115">
    <property type="entry name" value="Tyr_Pase_low_mol_wt_mml"/>
</dbReference>
<gene>
    <name evidence="10" type="primary">LOC105359335</name>
</gene>
<evidence type="ECO:0000259" key="8">
    <source>
        <dbReference type="SMART" id="SM00226"/>
    </source>
</evidence>
<dbReference type="PRINTS" id="PR00719">
    <property type="entry name" value="LMWPTPASE"/>
</dbReference>
<dbReference type="CDD" id="cd16343">
    <property type="entry name" value="LMWPTP"/>
    <property type="match status" value="1"/>
</dbReference>
<comment type="function">
    <text evidence="7">Acts on tyrosine phosphorylated proteins, low-MW aryl phosphates and natural and synthetic acyl phosphates.</text>
</comment>
<keyword evidence="9" id="KW-1185">Reference proteome</keyword>
<dbReference type="InterPro" id="IPR050438">
    <property type="entry name" value="LMW_PTPase"/>
</dbReference>